<comment type="caution">
    <text evidence="2">The sequence shown here is derived from an EMBL/GenBank/DDBJ whole genome shotgun (WGS) entry which is preliminary data.</text>
</comment>
<gene>
    <name evidence="2" type="ORF">FG382_00315</name>
</gene>
<sequence>MKETFTQKIKAFVPYFFVMLFFIFLSYLLVYNASFSPNGYEIVSATENEITIESFNLIGVEKSIQNISFSSEYEWKVEAIGYQIERQKISYVYFF</sequence>
<name>A0A544TGU5_9BACI</name>
<dbReference type="OrthoDB" id="2883551at2"/>
<keyword evidence="1" id="KW-0472">Membrane</keyword>
<protein>
    <submittedName>
        <fullName evidence="2">Uncharacterized protein</fullName>
    </submittedName>
</protein>
<keyword evidence="1" id="KW-1133">Transmembrane helix</keyword>
<evidence type="ECO:0000313" key="2">
    <source>
        <dbReference type="EMBL" id="TQR16646.1"/>
    </source>
</evidence>
<reference evidence="2 3" key="1">
    <citation type="submission" date="2019-05" db="EMBL/GenBank/DDBJ databases">
        <title>Psychrobacillus vulpis sp. nov., a new species isolated from feces of a red fox that inhabits in The Tablas de Daimiel Natural Park, Albacete, Spain.</title>
        <authorList>
            <person name="Rodriguez M."/>
            <person name="Reina J.C."/>
            <person name="Bejar V."/>
            <person name="Llamas I."/>
        </authorList>
    </citation>
    <scope>NUCLEOTIDE SEQUENCE [LARGE SCALE GENOMIC DNA]</scope>
    <source>
        <strain evidence="2 3">NEAU-3TGS17</strain>
    </source>
</reference>
<evidence type="ECO:0000313" key="3">
    <source>
        <dbReference type="Proteomes" id="UP000317316"/>
    </source>
</evidence>
<dbReference type="Proteomes" id="UP000317316">
    <property type="component" value="Unassembled WGS sequence"/>
</dbReference>
<accession>A0A544TGU5</accession>
<dbReference type="RefSeq" id="WP_142536890.1">
    <property type="nucleotide sequence ID" value="NZ_BMIE01000002.1"/>
</dbReference>
<proteinExistence type="predicted"/>
<dbReference type="AlphaFoldDB" id="A0A544TGU5"/>
<keyword evidence="3" id="KW-1185">Reference proteome</keyword>
<keyword evidence="1" id="KW-0812">Transmembrane</keyword>
<evidence type="ECO:0000256" key="1">
    <source>
        <dbReference type="SAM" id="Phobius"/>
    </source>
</evidence>
<organism evidence="2 3">
    <name type="scientific">Psychrobacillus lasiicapitis</name>
    <dbReference type="NCBI Taxonomy" id="1636719"/>
    <lineage>
        <taxon>Bacteria</taxon>
        <taxon>Bacillati</taxon>
        <taxon>Bacillota</taxon>
        <taxon>Bacilli</taxon>
        <taxon>Bacillales</taxon>
        <taxon>Bacillaceae</taxon>
        <taxon>Psychrobacillus</taxon>
    </lineage>
</organism>
<dbReference type="EMBL" id="VDGH01000001">
    <property type="protein sequence ID" value="TQR16646.1"/>
    <property type="molecule type" value="Genomic_DNA"/>
</dbReference>
<feature type="transmembrane region" description="Helical" evidence="1">
    <location>
        <begin position="12"/>
        <end position="30"/>
    </location>
</feature>